<feature type="domain" description="DUF3772" evidence="11">
    <location>
        <begin position="184"/>
        <end position="242"/>
    </location>
</feature>
<dbReference type="InterPro" id="IPR023408">
    <property type="entry name" value="MscS_beta-dom_sf"/>
</dbReference>
<evidence type="ECO:0000313" key="14">
    <source>
        <dbReference type="Proteomes" id="UP000321750"/>
    </source>
</evidence>
<dbReference type="AlphaFoldDB" id="A0A512JF49"/>
<keyword evidence="3" id="KW-1003">Cell membrane</keyword>
<dbReference type="SUPFAM" id="SSF50182">
    <property type="entry name" value="Sm-like ribonucleoproteins"/>
    <property type="match status" value="1"/>
</dbReference>
<protein>
    <submittedName>
        <fullName evidence="13">Mechanosensitive ion channel protein MscS</fullName>
    </submittedName>
</protein>
<feature type="transmembrane region" description="Helical" evidence="8">
    <location>
        <begin position="336"/>
        <end position="362"/>
    </location>
</feature>
<evidence type="ECO:0000256" key="5">
    <source>
        <dbReference type="ARBA" id="ARBA00022989"/>
    </source>
</evidence>
<dbReference type="GO" id="GO:0005886">
    <property type="term" value="C:plasma membrane"/>
    <property type="evidence" value="ECO:0007669"/>
    <property type="project" value="UniProtKB-SubCell"/>
</dbReference>
<feature type="transmembrane region" description="Helical" evidence="8">
    <location>
        <begin position="404"/>
        <end position="429"/>
    </location>
</feature>
<comment type="similarity">
    <text evidence="2">Belongs to the MscS (TC 1.A.23) family.</text>
</comment>
<keyword evidence="6 8" id="KW-0472">Membrane</keyword>
<feature type="domain" description="Mechanosensitive ion channel MscS" evidence="10">
    <location>
        <begin position="676"/>
        <end position="740"/>
    </location>
</feature>
<accession>A0A512JF49</accession>
<evidence type="ECO:0000256" key="7">
    <source>
        <dbReference type="SAM" id="MobiDB-lite"/>
    </source>
</evidence>
<dbReference type="SUPFAM" id="SSF82689">
    <property type="entry name" value="Mechanosensitive channel protein MscS (YggB), C-terminal domain"/>
    <property type="match status" value="1"/>
</dbReference>
<feature type="chain" id="PRO_5022058653" evidence="9">
    <location>
        <begin position="32"/>
        <end position="894"/>
    </location>
</feature>
<dbReference type="RefSeq" id="WP_147044924.1">
    <property type="nucleotide sequence ID" value="NZ_BJZV01000002.1"/>
</dbReference>
<evidence type="ECO:0000259" key="11">
    <source>
        <dbReference type="Pfam" id="PF12607"/>
    </source>
</evidence>
<name>A0A512JF49_9HYPH</name>
<feature type="compositionally biased region" description="Low complexity" evidence="7">
    <location>
        <begin position="61"/>
        <end position="82"/>
    </location>
</feature>
<gene>
    <name evidence="13" type="ORF">MGN01_04070</name>
</gene>
<evidence type="ECO:0000259" key="12">
    <source>
        <dbReference type="Pfam" id="PF21082"/>
    </source>
</evidence>
<feature type="compositionally biased region" description="Polar residues" evidence="7">
    <location>
        <begin position="49"/>
        <end position="59"/>
    </location>
</feature>
<dbReference type="InterPro" id="IPR010920">
    <property type="entry name" value="LSM_dom_sf"/>
</dbReference>
<feature type="transmembrane region" description="Helical" evidence="8">
    <location>
        <begin position="374"/>
        <end position="392"/>
    </location>
</feature>
<dbReference type="OrthoDB" id="9799209at2"/>
<dbReference type="InterPro" id="IPR006685">
    <property type="entry name" value="MscS_channel_2nd"/>
</dbReference>
<dbReference type="InterPro" id="IPR011014">
    <property type="entry name" value="MscS_channel_TM-2"/>
</dbReference>
<feature type="compositionally biased region" description="Basic and acidic residues" evidence="7">
    <location>
        <begin position="868"/>
        <end position="880"/>
    </location>
</feature>
<dbReference type="Pfam" id="PF12607">
    <property type="entry name" value="DUF3772"/>
    <property type="match status" value="1"/>
</dbReference>
<keyword evidence="4 8" id="KW-0812">Transmembrane</keyword>
<feature type="region of interest" description="Disordered" evidence="7">
    <location>
        <begin position="35"/>
        <end position="82"/>
    </location>
</feature>
<feature type="transmembrane region" description="Helical" evidence="8">
    <location>
        <begin position="582"/>
        <end position="605"/>
    </location>
</feature>
<dbReference type="EMBL" id="BJZV01000002">
    <property type="protein sequence ID" value="GEP08562.1"/>
    <property type="molecule type" value="Genomic_DNA"/>
</dbReference>
<evidence type="ECO:0000256" key="9">
    <source>
        <dbReference type="SAM" id="SignalP"/>
    </source>
</evidence>
<dbReference type="SUPFAM" id="SSF82861">
    <property type="entry name" value="Mechanosensitive channel protein MscS (YggB), transmembrane region"/>
    <property type="match status" value="1"/>
</dbReference>
<keyword evidence="5 8" id="KW-1133">Transmembrane helix</keyword>
<evidence type="ECO:0000313" key="13">
    <source>
        <dbReference type="EMBL" id="GEP08562.1"/>
    </source>
</evidence>
<evidence type="ECO:0000259" key="10">
    <source>
        <dbReference type="Pfam" id="PF00924"/>
    </source>
</evidence>
<dbReference type="Pfam" id="PF00924">
    <property type="entry name" value="MS_channel_2nd"/>
    <property type="match status" value="1"/>
</dbReference>
<dbReference type="Pfam" id="PF21082">
    <property type="entry name" value="MS_channel_3rd"/>
    <property type="match status" value="1"/>
</dbReference>
<dbReference type="InterPro" id="IPR011066">
    <property type="entry name" value="MscS_channel_C_sf"/>
</dbReference>
<feature type="transmembrane region" description="Helical" evidence="8">
    <location>
        <begin position="256"/>
        <end position="275"/>
    </location>
</feature>
<dbReference type="Gene3D" id="3.30.70.100">
    <property type="match status" value="1"/>
</dbReference>
<feature type="transmembrane region" description="Helical" evidence="8">
    <location>
        <begin position="538"/>
        <end position="562"/>
    </location>
</feature>
<feature type="transmembrane region" description="Helical" evidence="8">
    <location>
        <begin position="461"/>
        <end position="484"/>
    </location>
</feature>
<feature type="compositionally biased region" description="Basic residues" evidence="7">
    <location>
        <begin position="885"/>
        <end position="894"/>
    </location>
</feature>
<keyword evidence="14" id="KW-1185">Reference proteome</keyword>
<organism evidence="13 14">
    <name type="scientific">Methylobacterium gnaphalii</name>
    <dbReference type="NCBI Taxonomy" id="1010610"/>
    <lineage>
        <taxon>Bacteria</taxon>
        <taxon>Pseudomonadati</taxon>
        <taxon>Pseudomonadota</taxon>
        <taxon>Alphaproteobacteria</taxon>
        <taxon>Hyphomicrobiales</taxon>
        <taxon>Methylobacteriaceae</taxon>
        <taxon>Methylobacterium</taxon>
    </lineage>
</organism>
<dbReference type="InterPro" id="IPR006686">
    <property type="entry name" value="MscS_channel_CS"/>
</dbReference>
<feature type="signal peptide" evidence="9">
    <location>
        <begin position="1"/>
        <end position="31"/>
    </location>
</feature>
<dbReference type="InterPro" id="IPR052702">
    <property type="entry name" value="MscS-like_channel"/>
</dbReference>
<dbReference type="GO" id="GO:0008381">
    <property type="term" value="F:mechanosensitive monoatomic ion channel activity"/>
    <property type="evidence" value="ECO:0007669"/>
    <property type="project" value="UniProtKB-ARBA"/>
</dbReference>
<dbReference type="PANTHER" id="PTHR30347:SF9">
    <property type="entry name" value="MINICONDUCTANCE MECHANOSENSITIVE CHANNEL MSCM"/>
    <property type="match status" value="1"/>
</dbReference>
<dbReference type="InterPro" id="IPR022249">
    <property type="entry name" value="DUF3772"/>
</dbReference>
<evidence type="ECO:0000256" key="2">
    <source>
        <dbReference type="ARBA" id="ARBA00008017"/>
    </source>
</evidence>
<dbReference type="PROSITE" id="PS01246">
    <property type="entry name" value="UPF0003"/>
    <property type="match status" value="1"/>
</dbReference>
<evidence type="ECO:0000256" key="6">
    <source>
        <dbReference type="ARBA" id="ARBA00023136"/>
    </source>
</evidence>
<feature type="transmembrane region" description="Helical" evidence="8">
    <location>
        <begin position="490"/>
        <end position="510"/>
    </location>
</feature>
<evidence type="ECO:0000256" key="8">
    <source>
        <dbReference type="SAM" id="Phobius"/>
    </source>
</evidence>
<dbReference type="Proteomes" id="UP000321750">
    <property type="component" value="Unassembled WGS sequence"/>
</dbReference>
<dbReference type="PANTHER" id="PTHR30347">
    <property type="entry name" value="POTASSIUM CHANNEL RELATED"/>
    <property type="match status" value="1"/>
</dbReference>
<comment type="caution">
    <text evidence="13">The sequence shown here is derived from an EMBL/GenBank/DDBJ whole genome shotgun (WGS) entry which is preliminary data.</text>
</comment>
<evidence type="ECO:0000256" key="4">
    <source>
        <dbReference type="ARBA" id="ARBA00022692"/>
    </source>
</evidence>
<feature type="transmembrane region" description="Helical" evidence="8">
    <location>
        <begin position="659"/>
        <end position="688"/>
    </location>
</feature>
<feature type="transmembrane region" description="Helical" evidence="8">
    <location>
        <begin position="305"/>
        <end position="324"/>
    </location>
</feature>
<proteinExistence type="inferred from homology"/>
<comment type="subcellular location">
    <subcellularLocation>
        <location evidence="1">Cell membrane</location>
        <topology evidence="1">Multi-pass membrane protein</topology>
    </subcellularLocation>
</comment>
<keyword evidence="9" id="KW-0732">Signal</keyword>
<dbReference type="InterPro" id="IPR049278">
    <property type="entry name" value="MS_channel_C"/>
</dbReference>
<evidence type="ECO:0000256" key="1">
    <source>
        <dbReference type="ARBA" id="ARBA00004651"/>
    </source>
</evidence>
<feature type="transmembrane region" description="Helical" evidence="8">
    <location>
        <begin position="634"/>
        <end position="653"/>
    </location>
</feature>
<reference evidence="13 14" key="1">
    <citation type="submission" date="2019-07" db="EMBL/GenBank/DDBJ databases">
        <title>Whole genome shotgun sequence of Methylobacterium gnaphalii NBRC 107716.</title>
        <authorList>
            <person name="Hosoyama A."/>
            <person name="Uohara A."/>
            <person name="Ohji S."/>
            <person name="Ichikawa N."/>
        </authorList>
    </citation>
    <scope>NUCLEOTIDE SEQUENCE [LARGE SCALE GENOMIC DNA]</scope>
    <source>
        <strain evidence="13 14">NBRC 107716</strain>
    </source>
</reference>
<dbReference type="Gene3D" id="1.10.287.1260">
    <property type="match status" value="1"/>
</dbReference>
<feature type="region of interest" description="Disordered" evidence="7">
    <location>
        <begin position="863"/>
        <end position="894"/>
    </location>
</feature>
<feature type="domain" description="Mechanosensitive ion channel MscS C-terminal" evidence="12">
    <location>
        <begin position="750"/>
        <end position="829"/>
    </location>
</feature>
<sequence>MVRSTLRAARIAAFSAILAGAALVVPTGVLSQGTAPAQTQEQKAAPAPQTGSDKTQPAQNAAPAAAPAAAAPAAKPVAKPAVSEGIKTVRERLDQIKNDLDSREKRITGRDVSTGALTTARDGLEAVSDRIRAIIAALEPRLEAARERLTQLGPKPKDTEEGEDVAKERVERGHAVAEIDETQRLAKSLLVQSDQIVDQITNKRRAAFTRGLFERSSALFSPDLWVKIGADLPRDLKSLQSALEDILDLFSRNGSLWNLLILGAAFGISFALYFGRRNIAPKLGRRDVKVTDPSRRAKLLAAWRVFLLGTVPAVAGSYTVYYALDATNLLPTRLMPVASAILIGLAFIAFVQALCDALLAVGKPAWRPTPISDAAAWRVQLLAVSIAVVITISKSTEALNSGIYAALSISIATRGIGAITAALLLAIGLHRFADTAEKEEACFGPYVGTETSSSIGGPLRLLGWAATVLVGASAIVGYVALASFLVDQLIWTASLFVLFWLLIASADVFIGGSLSDDTKIATALQANTGLRKRSLNQIAVLATGVARVVLVAVAVLLALAPWGLDSNDVFSSLRSAFFGFKVGDVTISLSAIVFGLGILAIGIFITRSIQHWLENTYLPATDMDAGLRNSISTVAGYCGFLLALATAFSYLGLSLEKLTIVAGALSVGIGFGLQSIVNNFVSGLLLLWERPIRVGDQVVIGDSEGIVKRISVRSTEIQTFDRSAVIVPNSNLISGVVKNRVRGDRSGRVIISVNVLRNQDPVRAAEMLIECAKAHADVLKQPPPRVVFKKIGDPFLEFDLIAMISDVNLGSSVQSDLNFAVFKTLSDAGFIPAMGPASSFITVQGLEPVRDALGQIASAVGTGSVRKGGADKQTAQRDGEGANPVRRKLGTAPS</sequence>
<dbReference type="Gene3D" id="2.30.30.60">
    <property type="match status" value="1"/>
</dbReference>
<evidence type="ECO:0000256" key="3">
    <source>
        <dbReference type="ARBA" id="ARBA00022475"/>
    </source>
</evidence>